<keyword evidence="2" id="KW-1185">Reference proteome</keyword>
<reference evidence="1" key="1">
    <citation type="journal article" date="2023" name="Insect Mol. Biol.">
        <title>Genome sequencing provides insights into the evolution of gene families encoding plant cell wall-degrading enzymes in longhorned beetles.</title>
        <authorList>
            <person name="Shin N.R."/>
            <person name="Okamura Y."/>
            <person name="Kirsch R."/>
            <person name="Pauchet Y."/>
        </authorList>
    </citation>
    <scope>NUCLEOTIDE SEQUENCE</scope>
    <source>
        <strain evidence="1">MMC_N1</strain>
    </source>
</reference>
<proteinExistence type="predicted"/>
<dbReference type="EMBL" id="JAPWTJ010001559">
    <property type="protein sequence ID" value="KAJ8970854.1"/>
    <property type="molecule type" value="Genomic_DNA"/>
</dbReference>
<evidence type="ECO:0000313" key="2">
    <source>
        <dbReference type="Proteomes" id="UP001162164"/>
    </source>
</evidence>
<evidence type="ECO:0008006" key="3">
    <source>
        <dbReference type="Google" id="ProtNLM"/>
    </source>
</evidence>
<sequence>MEERYDSARGRLSVAKAKDAYKKLWAELTHRINSLGLGEGSPERWQKNYAKKKLIRVSDILNIRGCDVIWFKPIMYYKC</sequence>
<name>A0ABQ9J1X1_9CUCU</name>
<protein>
    <recommendedName>
        <fullName evidence="3">Regulatory protein zeste</fullName>
    </recommendedName>
</protein>
<evidence type="ECO:0000313" key="1">
    <source>
        <dbReference type="EMBL" id="KAJ8970854.1"/>
    </source>
</evidence>
<comment type="caution">
    <text evidence="1">The sequence shown here is derived from an EMBL/GenBank/DDBJ whole genome shotgun (WGS) entry which is preliminary data.</text>
</comment>
<organism evidence="1 2">
    <name type="scientific">Molorchus minor</name>
    <dbReference type="NCBI Taxonomy" id="1323400"/>
    <lineage>
        <taxon>Eukaryota</taxon>
        <taxon>Metazoa</taxon>
        <taxon>Ecdysozoa</taxon>
        <taxon>Arthropoda</taxon>
        <taxon>Hexapoda</taxon>
        <taxon>Insecta</taxon>
        <taxon>Pterygota</taxon>
        <taxon>Neoptera</taxon>
        <taxon>Endopterygota</taxon>
        <taxon>Coleoptera</taxon>
        <taxon>Polyphaga</taxon>
        <taxon>Cucujiformia</taxon>
        <taxon>Chrysomeloidea</taxon>
        <taxon>Cerambycidae</taxon>
        <taxon>Lamiinae</taxon>
        <taxon>Monochamini</taxon>
        <taxon>Molorchus</taxon>
    </lineage>
</organism>
<accession>A0ABQ9J1X1</accession>
<gene>
    <name evidence="1" type="ORF">NQ317_015879</name>
</gene>
<dbReference type="Proteomes" id="UP001162164">
    <property type="component" value="Unassembled WGS sequence"/>
</dbReference>